<evidence type="ECO:0000313" key="3">
    <source>
        <dbReference type="EMBL" id="MBB5073334.1"/>
    </source>
</evidence>
<organism evidence="3 4">
    <name type="scientific">Bartonella callosciuri</name>
    <dbReference type="NCBI Taxonomy" id="686223"/>
    <lineage>
        <taxon>Bacteria</taxon>
        <taxon>Pseudomonadati</taxon>
        <taxon>Pseudomonadota</taxon>
        <taxon>Alphaproteobacteria</taxon>
        <taxon>Hyphomicrobiales</taxon>
        <taxon>Bartonellaceae</taxon>
        <taxon>Bartonella</taxon>
    </lineage>
</organism>
<dbReference type="SUPFAM" id="SSF53448">
    <property type="entry name" value="Nucleotide-diphospho-sugar transferases"/>
    <property type="match status" value="1"/>
</dbReference>
<evidence type="ECO:0000256" key="2">
    <source>
        <dbReference type="ARBA" id="ARBA00022695"/>
    </source>
</evidence>
<dbReference type="PANTHER" id="PTHR43197:SF1">
    <property type="entry name" value="UTP--GLUCOSE-1-PHOSPHATE URIDYLYLTRANSFERASE"/>
    <property type="match status" value="1"/>
</dbReference>
<comment type="caution">
    <text evidence="3">The sequence shown here is derived from an EMBL/GenBank/DDBJ whole genome shotgun (WGS) entry which is preliminary data.</text>
</comment>
<dbReference type="Gene3D" id="3.90.550.10">
    <property type="entry name" value="Spore Coat Polysaccharide Biosynthesis Protein SpsA, Chain A"/>
    <property type="match status" value="1"/>
</dbReference>
<sequence>MRKIRKAVFSVAGLGTRFLSATKTVSKEMLTVVYKSVIQYFVNEAREADIEILFLLLDAIKQSLKIILMSKLSYI</sequence>
<dbReference type="Proteomes" id="UP000561417">
    <property type="component" value="Unassembled WGS sequence"/>
</dbReference>
<keyword evidence="1 3" id="KW-0808">Transferase</keyword>
<dbReference type="AlphaFoldDB" id="A0A840NP64"/>
<protein>
    <submittedName>
        <fullName evidence="3">UTP-glucose-1-phosphate uridylyltransferase</fullName>
    </submittedName>
</protein>
<accession>A0A840NP64</accession>
<dbReference type="EMBL" id="JACHIM010000002">
    <property type="protein sequence ID" value="MBB5073334.1"/>
    <property type="molecule type" value="Genomic_DNA"/>
</dbReference>
<proteinExistence type="predicted"/>
<gene>
    <name evidence="3" type="ORF">HNQ69_000455</name>
</gene>
<keyword evidence="2 3" id="KW-0548">Nucleotidyltransferase</keyword>
<dbReference type="GO" id="GO:0006011">
    <property type="term" value="P:UDP-alpha-D-glucose metabolic process"/>
    <property type="evidence" value="ECO:0007669"/>
    <property type="project" value="InterPro"/>
</dbReference>
<dbReference type="InterPro" id="IPR005771">
    <property type="entry name" value="GalU_uridylyltTrfase_bac/arc"/>
</dbReference>
<name>A0A840NP64_9HYPH</name>
<evidence type="ECO:0000313" key="4">
    <source>
        <dbReference type="Proteomes" id="UP000561417"/>
    </source>
</evidence>
<reference evidence="3 4" key="1">
    <citation type="submission" date="2020-08" db="EMBL/GenBank/DDBJ databases">
        <title>Genomic Encyclopedia of Type Strains, Phase IV (KMG-IV): sequencing the most valuable type-strain genomes for metagenomic binning, comparative biology and taxonomic classification.</title>
        <authorList>
            <person name="Goeker M."/>
        </authorList>
    </citation>
    <scope>NUCLEOTIDE SEQUENCE [LARGE SCALE GENOMIC DNA]</scope>
    <source>
        <strain evidence="3 4">DSM 28538</strain>
    </source>
</reference>
<dbReference type="PANTHER" id="PTHR43197">
    <property type="entry name" value="UTP--GLUCOSE-1-PHOSPHATE URIDYLYLTRANSFERASE"/>
    <property type="match status" value="1"/>
</dbReference>
<keyword evidence="4" id="KW-1185">Reference proteome</keyword>
<evidence type="ECO:0000256" key="1">
    <source>
        <dbReference type="ARBA" id="ARBA00022679"/>
    </source>
</evidence>
<dbReference type="GO" id="GO:0003983">
    <property type="term" value="F:UTP:glucose-1-phosphate uridylyltransferase activity"/>
    <property type="evidence" value="ECO:0007669"/>
    <property type="project" value="InterPro"/>
</dbReference>
<dbReference type="InterPro" id="IPR029044">
    <property type="entry name" value="Nucleotide-diphossugar_trans"/>
</dbReference>